<evidence type="ECO:0000313" key="11">
    <source>
        <dbReference type="Proteomes" id="UP000549394"/>
    </source>
</evidence>
<comment type="subcellular location">
    <subcellularLocation>
        <location evidence="1">Cytoplasm</location>
        <location evidence="1">Cytoskeleton</location>
    </subcellularLocation>
</comment>
<feature type="compositionally biased region" description="Polar residues" evidence="8">
    <location>
        <begin position="1085"/>
        <end position="1115"/>
    </location>
</feature>
<dbReference type="SUPFAM" id="SSF49879">
    <property type="entry name" value="SMAD/FHA domain"/>
    <property type="match status" value="1"/>
</dbReference>
<comment type="caution">
    <text evidence="10">The sequence shown here is derived from an EMBL/GenBank/DDBJ whole genome shotgun (WGS) entry which is preliminary data.</text>
</comment>
<feature type="compositionally biased region" description="Polar residues" evidence="8">
    <location>
        <begin position="1308"/>
        <end position="1319"/>
    </location>
</feature>
<dbReference type="Proteomes" id="UP000549394">
    <property type="component" value="Unassembled WGS sequence"/>
</dbReference>
<dbReference type="EMBL" id="CAJFCJ010000011">
    <property type="protein sequence ID" value="CAD5120002.1"/>
    <property type="molecule type" value="Genomic_DNA"/>
</dbReference>
<dbReference type="Pfam" id="PF12423">
    <property type="entry name" value="KIF1B"/>
    <property type="match status" value="1"/>
</dbReference>
<keyword evidence="7" id="KW-0206">Cytoskeleton</keyword>
<feature type="region of interest" description="Disordered" evidence="8">
    <location>
        <begin position="1288"/>
        <end position="1319"/>
    </location>
</feature>
<evidence type="ECO:0000256" key="3">
    <source>
        <dbReference type="ARBA" id="ARBA00022701"/>
    </source>
</evidence>
<keyword evidence="6" id="KW-0505">Motor protein</keyword>
<evidence type="ECO:0000256" key="4">
    <source>
        <dbReference type="ARBA" id="ARBA00022741"/>
    </source>
</evidence>
<evidence type="ECO:0000256" key="1">
    <source>
        <dbReference type="ARBA" id="ARBA00004245"/>
    </source>
</evidence>
<feature type="compositionally biased region" description="Basic and acidic residues" evidence="8">
    <location>
        <begin position="1133"/>
        <end position="1144"/>
    </location>
</feature>
<dbReference type="Gene3D" id="6.10.250.2520">
    <property type="match status" value="1"/>
</dbReference>
<feature type="compositionally biased region" description="Polar residues" evidence="8">
    <location>
        <begin position="996"/>
        <end position="1015"/>
    </location>
</feature>
<dbReference type="Pfam" id="PF01302">
    <property type="entry name" value="CAP_GLY"/>
    <property type="match status" value="1"/>
</dbReference>
<organism evidence="10 11">
    <name type="scientific">Dimorphilus gyrociliatus</name>
    <dbReference type="NCBI Taxonomy" id="2664684"/>
    <lineage>
        <taxon>Eukaryota</taxon>
        <taxon>Metazoa</taxon>
        <taxon>Spiralia</taxon>
        <taxon>Lophotrochozoa</taxon>
        <taxon>Annelida</taxon>
        <taxon>Polychaeta</taxon>
        <taxon>Polychaeta incertae sedis</taxon>
        <taxon>Dinophilidae</taxon>
        <taxon>Dimorphilus</taxon>
    </lineage>
</organism>
<dbReference type="SMART" id="SM01052">
    <property type="entry name" value="CAP_GLY"/>
    <property type="match status" value="1"/>
</dbReference>
<dbReference type="InterPro" id="IPR008984">
    <property type="entry name" value="SMAD_FHA_dom_sf"/>
</dbReference>
<dbReference type="GO" id="GO:0005524">
    <property type="term" value="F:ATP binding"/>
    <property type="evidence" value="ECO:0007669"/>
    <property type="project" value="UniProtKB-KW"/>
</dbReference>
<dbReference type="GO" id="GO:0005874">
    <property type="term" value="C:microtubule"/>
    <property type="evidence" value="ECO:0007669"/>
    <property type="project" value="UniProtKB-KW"/>
</dbReference>
<dbReference type="PANTHER" id="PTHR47117">
    <property type="entry name" value="STAR-RELATED LIPID TRANSFER PROTEIN 9"/>
    <property type="match status" value="1"/>
</dbReference>
<evidence type="ECO:0000256" key="6">
    <source>
        <dbReference type="ARBA" id="ARBA00023175"/>
    </source>
</evidence>
<gene>
    <name evidence="10" type="ORF">DGYR_LOCUS8166</name>
</gene>
<dbReference type="OrthoDB" id="3176171at2759"/>
<dbReference type="Gene3D" id="2.30.30.190">
    <property type="entry name" value="CAP Gly-rich-like domain"/>
    <property type="match status" value="1"/>
</dbReference>
<accession>A0A7I8VUM4</accession>
<feature type="compositionally biased region" description="Polar residues" evidence="8">
    <location>
        <begin position="1289"/>
        <end position="1300"/>
    </location>
</feature>
<keyword evidence="11" id="KW-1185">Reference proteome</keyword>
<protein>
    <submittedName>
        <fullName evidence="10">DgyrCDS8584</fullName>
    </submittedName>
</protein>
<feature type="compositionally biased region" description="Polar residues" evidence="8">
    <location>
        <begin position="977"/>
        <end position="989"/>
    </location>
</feature>
<reference evidence="10 11" key="1">
    <citation type="submission" date="2020-08" db="EMBL/GenBank/DDBJ databases">
        <authorList>
            <person name="Hejnol A."/>
        </authorList>
    </citation>
    <scope>NUCLEOTIDE SEQUENCE [LARGE SCALE GENOMIC DNA]</scope>
</reference>
<keyword evidence="3" id="KW-0493">Microtubule</keyword>
<evidence type="ECO:0000313" key="10">
    <source>
        <dbReference type="EMBL" id="CAD5120002.1"/>
    </source>
</evidence>
<dbReference type="InterPro" id="IPR000938">
    <property type="entry name" value="CAP-Gly_domain"/>
</dbReference>
<dbReference type="CDD" id="cd22706">
    <property type="entry name" value="FHA_KIF13"/>
    <property type="match status" value="1"/>
</dbReference>
<dbReference type="InterPro" id="IPR022140">
    <property type="entry name" value="Kinesin-like_KIF1-typ"/>
</dbReference>
<evidence type="ECO:0000256" key="2">
    <source>
        <dbReference type="ARBA" id="ARBA00022490"/>
    </source>
</evidence>
<evidence type="ECO:0000256" key="8">
    <source>
        <dbReference type="SAM" id="MobiDB-lite"/>
    </source>
</evidence>
<name>A0A7I8VUM4_9ANNE</name>
<dbReference type="SUPFAM" id="SSF74924">
    <property type="entry name" value="Cap-Gly domain"/>
    <property type="match status" value="1"/>
</dbReference>
<evidence type="ECO:0000256" key="5">
    <source>
        <dbReference type="ARBA" id="ARBA00022840"/>
    </source>
</evidence>
<sequence length="1319" mass="147244">MKAPELKDRLEESEKLMKEMSKTWEEKLMETEKLHQERHVALEKMGISVQTSGIKVERGKYYLVNLNADPSLNELLVYYLKEDKTIVGREGGDIEPDIQLCGLGIAAHHADLEIVDGEVFVTPQKDARTCVNGREIREKIKIKHGDRIVWGMNHYFRVNCPTAQNSPANPVDYEFAQRELLSEGSDPIREAIDALQRQHRDDKEEALARQRAMYEKQMRMLKSQLMSPSTPNFTPYFGNMTPITPTGGALRGRYQQLMEEREAELKQALVRLKEDVLKANSLAREANVLAKELGKSVEFGVTLQIPAANLTPHRRRGAFVTEPAIVVRRATREQNICSLEEFEHKVISMRELYELRQLETESSPGSTDPFYEAQENHNLIGVANVFLEVLFHDVTLEYQVPIISQQGDVAGRLSVTISRTAGSLEGNLEGERVRCRIGIKEARGLPPALSHFVFCQYTFWNEQEPVVVPPLVDQQDSNRFRFDHSEEYEAEINDEFLEHVSDGALSIEVWGHRSHGFSNVLPTLTASAPSDSANSRSLAERWSEVRRQLEMWVEIHELADNGEYAPVELVQKPDIFSGGVFQLRQGHSRRIHVRLSRSRRNDAGTLPLLVDSIDHVSIGCICARSSTLQKGLDSYQEDELQLLRSQWSEALDKRRNYLDEHLQRIMQKGDDKSEADVERERALIQQWIWLTEERNAVQVPLSGVPGAPADWTPPVGMEKHIPLIFLDLKEQELGIGQTALEGVDSARPTPGMNAILPKEHGGKFCVLPTVWNGLEKGSTNVAITASWDSSIHNSPHLNRVTPPGERVYLIVKVIARLSLPAPLDLVLRKRIAINVYKRQSITDRLKKRIGKTMWSPFTGDSPSQESAVSSGVTYDIVNSIPKASEELEDRETLAQMAATGANDGESYIEKYLKGVSAVESILTLDRLRQDVAVKELLAQRGRPLRKATSVPNIHNFRSDSIQDLTHSVSAHEGVAKVSSNRNQMESTPASILPSKPTFNKGSSFGSSPGQNSITTAKVDPRQTMSTVVEEQQKPVITKAESDSETEKEEVEKPQAETEKKLSPSSSDLDIEDFKGPKPLGKIITIDNTPESSGYGSVSTNTLSSESCIETGQNGHSDTEEKQPEENDIESREEDTKKNKEEVKKLKSNPGGTAKVSPMKATYRPISMLEHDNHEDFVEDEDSVSVCSFGSRADLNRLTEGAVPAWVVTGVSVNVLSSNPSISQKPGTIAFVGPTEFAPGIWIGVELENADGKNDGSVKGVRYFKCRSRHGIFVRHDKIVMDKKRRKIGKNSNLRKSTGSLVNHCLTRPTASSSAKQSKT</sequence>
<feature type="compositionally biased region" description="Basic and acidic residues" evidence="8">
    <location>
        <begin position="1049"/>
        <end position="1061"/>
    </location>
</feature>
<evidence type="ECO:0000256" key="7">
    <source>
        <dbReference type="ARBA" id="ARBA00023212"/>
    </source>
</evidence>
<dbReference type="InterPro" id="IPR032405">
    <property type="entry name" value="Kinesin_assoc"/>
</dbReference>
<keyword evidence="4" id="KW-0547">Nucleotide-binding</keyword>
<dbReference type="InterPro" id="IPR036859">
    <property type="entry name" value="CAP-Gly_dom_sf"/>
</dbReference>
<keyword evidence="2" id="KW-0963">Cytoplasm</keyword>
<dbReference type="PROSITE" id="PS50245">
    <property type="entry name" value="CAP_GLY_2"/>
    <property type="match status" value="1"/>
</dbReference>
<feature type="region of interest" description="Disordered" evidence="8">
    <location>
        <begin position="976"/>
        <end position="1157"/>
    </location>
</feature>
<dbReference type="Pfam" id="PF16183">
    <property type="entry name" value="Kinesin_assoc"/>
    <property type="match status" value="1"/>
</dbReference>
<dbReference type="PROSITE" id="PS00845">
    <property type="entry name" value="CAP_GLY_1"/>
    <property type="match status" value="1"/>
</dbReference>
<dbReference type="Pfam" id="PF00498">
    <property type="entry name" value="FHA"/>
    <property type="match status" value="1"/>
</dbReference>
<dbReference type="Gene3D" id="2.60.200.20">
    <property type="match status" value="1"/>
</dbReference>
<dbReference type="InterPro" id="IPR022164">
    <property type="entry name" value="Kinesin-like"/>
</dbReference>
<evidence type="ECO:0000259" key="9">
    <source>
        <dbReference type="PROSITE" id="PS50245"/>
    </source>
</evidence>
<dbReference type="InterPro" id="IPR000253">
    <property type="entry name" value="FHA_dom"/>
</dbReference>
<dbReference type="Pfam" id="PF12473">
    <property type="entry name" value="DUF3694"/>
    <property type="match status" value="2"/>
</dbReference>
<proteinExistence type="predicted"/>
<dbReference type="SMART" id="SM00240">
    <property type="entry name" value="FHA"/>
    <property type="match status" value="1"/>
</dbReference>
<keyword evidence="5" id="KW-0067">ATP-binding</keyword>
<feature type="domain" description="CAP-Gly" evidence="9">
    <location>
        <begin position="1232"/>
        <end position="1274"/>
    </location>
</feature>